<dbReference type="GO" id="GO:0016787">
    <property type="term" value="F:hydrolase activity"/>
    <property type="evidence" value="ECO:0007669"/>
    <property type="project" value="UniProtKB-KW"/>
</dbReference>
<dbReference type="Proteomes" id="UP000195440">
    <property type="component" value="Unassembled WGS sequence"/>
</dbReference>
<name>A0A1Y3P2B8_9PSED</name>
<dbReference type="Gene3D" id="3.20.20.80">
    <property type="entry name" value="Glycosidases"/>
    <property type="match status" value="1"/>
</dbReference>
<dbReference type="CDD" id="cd11579">
    <property type="entry name" value="Glyco_tran_WbsX"/>
    <property type="match status" value="1"/>
</dbReference>
<dbReference type="RefSeq" id="WP_087266693.1">
    <property type="nucleotide sequence ID" value="NZ_JBJGBV010000009.1"/>
</dbReference>
<dbReference type="OrthoDB" id="9816424at2"/>
<sequence>MTPTTPSFDALSTRQDLIKTIDKSVTQDDSKLLAFYLPQFHRTAENSEWWGPGFTEWTNVAGGKPNFEGHYQPHIPRELGFYDLTHPDVMYEQAEMAKLYGVYGFCFYHYWFSGRRILERPVANFLKTDIDIKFCLCWANENWTRTWSGDEKSVLLGQQYAVDDNESFVESLIEFFNDPRYIFVDGKPMLVVYRAKSMPDASAAFAQWRLLALQHGFLGLHIAVVDFYDIQSPAEVDADALVEFPPHKFNGPQSVPDTMSEFTTPGFAGGVVDYLKIIAQSAKREAPPFKLYRGIIPSWDNTARRQLTPTIVVNATPTLFGHWLKYLRAFTRENKQPGSEGFIFINAWNEWGEGCHLEPDLKWGLSYLEEVLRSSYNYGTPKSSDEAREDLYAAVTAVVSVSKASGTCMSSAESIGEEMRNYRPVKSHAHKIAVCLVKWPVLYRIARSLYLLVRRVRG</sequence>
<gene>
    <name evidence="1" type="ORF">AUC60_11010</name>
</gene>
<dbReference type="PANTHER" id="PTHR41244:SF1">
    <property type="entry name" value="GLYCOSYLTRANSFERASE"/>
    <property type="match status" value="1"/>
</dbReference>
<keyword evidence="2" id="KW-1185">Reference proteome</keyword>
<evidence type="ECO:0000313" key="2">
    <source>
        <dbReference type="Proteomes" id="UP000195440"/>
    </source>
</evidence>
<evidence type="ECO:0000313" key="1">
    <source>
        <dbReference type="EMBL" id="OUM73966.1"/>
    </source>
</evidence>
<reference evidence="1 2" key="1">
    <citation type="journal article" date="2017" name="Syst. Appl. Microbiol.">
        <title>Pseudomonas caspiana sp. nov., a citrus pathogen in the Pseudomonas syringae phylogenetic group.</title>
        <authorList>
            <person name="Busquets A."/>
            <person name="Gomila M."/>
            <person name="Beiki F."/>
            <person name="Mulet M."/>
            <person name="Rahimian H."/>
            <person name="Garcia-Valdes E."/>
            <person name="Lalucat J."/>
        </authorList>
    </citation>
    <scope>NUCLEOTIDE SEQUENCE [LARGE SCALE GENOMIC DNA]</scope>
    <source>
        <strain evidence="1 2">FBF102</strain>
    </source>
</reference>
<keyword evidence="1" id="KW-0378">Hydrolase</keyword>
<accession>A0A1Y3P2B8</accession>
<organism evidence="1 2">
    <name type="scientific">Pseudomonas caspiana</name>
    <dbReference type="NCBI Taxonomy" id="1451454"/>
    <lineage>
        <taxon>Bacteria</taxon>
        <taxon>Pseudomonadati</taxon>
        <taxon>Pseudomonadota</taxon>
        <taxon>Gammaproteobacteria</taxon>
        <taxon>Pseudomonadales</taxon>
        <taxon>Pseudomonadaceae</taxon>
        <taxon>Pseudomonas</taxon>
    </lineage>
</organism>
<protein>
    <submittedName>
        <fullName evidence="1">Glycosyl hydrolase</fullName>
    </submittedName>
</protein>
<dbReference type="AlphaFoldDB" id="A0A1Y3P2B8"/>
<proteinExistence type="predicted"/>
<dbReference type="Pfam" id="PF14307">
    <property type="entry name" value="Glyco_tran_WbsX"/>
    <property type="match status" value="1"/>
</dbReference>
<comment type="caution">
    <text evidence="1">The sequence shown here is derived from an EMBL/GenBank/DDBJ whole genome shotgun (WGS) entry which is preliminary data.</text>
</comment>
<dbReference type="EMBL" id="LOHF01000007">
    <property type="protein sequence ID" value="OUM73966.1"/>
    <property type="molecule type" value="Genomic_DNA"/>
</dbReference>
<dbReference type="PANTHER" id="PTHR41244">
    <property type="entry name" value="RHAMNAN SYNTHESIS F"/>
    <property type="match status" value="1"/>
</dbReference>
<dbReference type="InterPro" id="IPR032719">
    <property type="entry name" value="WbsX"/>
</dbReference>